<dbReference type="EMBL" id="JAVYII010000003">
    <property type="protein sequence ID" value="MDT9593094.1"/>
    <property type="molecule type" value="Genomic_DNA"/>
</dbReference>
<name>A0ABU3PV29_9ACTN</name>
<sequence length="305" mass="33172">MRARDAERAAVADALGEAYADGQLTAVEHGERTSAALAAVRLSDLRGLLGDLRGEQVERARRLVEPPAPAPRRTAPPPPSRADRDRVLVTRARIAIVATAVAVAGTFAVVNHATGDSGVSWGDVDEVVTEQSAQVVGRDDVSLLAESPDRSETQLDGAGRWALDEESVGRFVAAWSERSPYFTELGLWDDWAQVTVPVAATLPRDEQWHYRGTGPATLFHASQPARNAPVMDLGDLDLKRLWDNVEHALADLDVEDAVLQRISVGLDVIDELPTVDIWVTNAYEETAWLETTLSGRIVEEWPFSG</sequence>
<protein>
    <submittedName>
        <fullName evidence="3">DUF1707 domain-containing protein</fullName>
    </submittedName>
</protein>
<accession>A0ABU3PV29</accession>
<proteinExistence type="predicted"/>
<dbReference type="Pfam" id="PF08044">
    <property type="entry name" value="DUF1707"/>
    <property type="match status" value="1"/>
</dbReference>
<dbReference type="Proteomes" id="UP001268542">
    <property type="component" value="Unassembled WGS sequence"/>
</dbReference>
<evidence type="ECO:0000313" key="4">
    <source>
        <dbReference type="Proteomes" id="UP001268542"/>
    </source>
</evidence>
<gene>
    <name evidence="3" type="ORF">RDV89_08445</name>
</gene>
<evidence type="ECO:0000256" key="1">
    <source>
        <dbReference type="SAM" id="MobiDB-lite"/>
    </source>
</evidence>
<reference evidence="3 4" key="1">
    <citation type="submission" date="2023-08" db="EMBL/GenBank/DDBJ databases">
        <title>Nocardioides seae sp. nov., a bacterium isolated from a soil.</title>
        <authorList>
            <person name="Wang X."/>
        </authorList>
    </citation>
    <scope>NUCLEOTIDE SEQUENCE [LARGE SCALE GENOMIC DNA]</scope>
    <source>
        <strain evidence="3 4">YZH12</strain>
    </source>
</reference>
<feature type="compositionally biased region" description="Pro residues" evidence="1">
    <location>
        <begin position="66"/>
        <end position="80"/>
    </location>
</feature>
<keyword evidence="4" id="KW-1185">Reference proteome</keyword>
<comment type="caution">
    <text evidence="3">The sequence shown here is derived from an EMBL/GenBank/DDBJ whole genome shotgun (WGS) entry which is preliminary data.</text>
</comment>
<dbReference type="InterPro" id="IPR012551">
    <property type="entry name" value="DUF1707_SHOCT-like"/>
</dbReference>
<evidence type="ECO:0000259" key="2">
    <source>
        <dbReference type="Pfam" id="PF08044"/>
    </source>
</evidence>
<evidence type="ECO:0000313" key="3">
    <source>
        <dbReference type="EMBL" id="MDT9593094.1"/>
    </source>
</evidence>
<feature type="domain" description="DUF1707" evidence="2">
    <location>
        <begin position="1"/>
        <end position="52"/>
    </location>
</feature>
<organism evidence="3 4">
    <name type="scientific">Nocardioides imazamoxiresistens</name>
    <dbReference type="NCBI Taxonomy" id="3231893"/>
    <lineage>
        <taxon>Bacteria</taxon>
        <taxon>Bacillati</taxon>
        <taxon>Actinomycetota</taxon>
        <taxon>Actinomycetes</taxon>
        <taxon>Propionibacteriales</taxon>
        <taxon>Nocardioidaceae</taxon>
        <taxon>Nocardioides</taxon>
    </lineage>
</organism>
<dbReference type="RefSeq" id="WP_315732520.1">
    <property type="nucleotide sequence ID" value="NZ_JAVYII010000003.1"/>
</dbReference>
<feature type="region of interest" description="Disordered" evidence="1">
    <location>
        <begin position="61"/>
        <end position="85"/>
    </location>
</feature>